<sequence>MTFGEDAEIEFEELGKTNDLISEIEEPCRQHLNGFVNSRGGTIFFGIKDTREVKGLVISASDQDLICRLVSKIVGYMIPPVDANMSEMTFIPVLKDSDPSSSVGSHADSQPNSKEREISRYVIMISILPGDDPIYFTTSASQAMYVRRGPYTVEMSTDEAIRRINLGRSIVKSHDPPKFRHISRISSPEIFNCRLEYLDTRHVTQKDLLFSAVNFLTAKRIATKTSCIKVIMFYGSSLTRTIQVDKELCNLITTDKEKFPTTYKGYYIDLKGSTTEPVSLRDALFALLRLIASSIDQAASVATRSPPAHGSTDGATISPSDRNGEAAGTSEEAVDSTLSNNCRSLPCACPSTRQDQTPPRDAHLVPGSDATELPELKKYILSLLPQTPFFEALSENLVSKVAVEILRIAYMDLLHEINSRGETVLLHLKDVGDKAMLDGLLPTGVQSVAVVTYGLQPGPFEPHPEYKLLYVLPSLVQTG</sequence>
<accession>E1EZM5</accession>
<dbReference type="EMBL" id="ACVC01000098">
    <property type="protein sequence ID" value="EFO64359.1"/>
    <property type="molecule type" value="Genomic_DNA"/>
</dbReference>
<reference evidence="3 4" key="1">
    <citation type="journal article" date="2010" name="BMC Genomics">
        <title>Genome analysis and comparative genomics of a Giardia intestinalis assemblage E isolate.</title>
        <authorList>
            <person name="Jerlstrom-Hultqvist J."/>
            <person name="Franzen O."/>
            <person name="Ankarklev J."/>
            <person name="Xu F."/>
            <person name="Nohynkova E."/>
            <person name="Andersson J.O."/>
            <person name="Svard S.G."/>
            <person name="Andersson B."/>
        </authorList>
    </citation>
    <scope>NUCLEOTIDE SEQUENCE [LARGE SCALE GENOMIC DNA]</scope>
    <source>
        <strain evidence="3 4">P15</strain>
    </source>
</reference>
<dbReference type="InterPro" id="IPR029684">
    <property type="entry name" value="Schlafen"/>
</dbReference>
<feature type="region of interest" description="Disordered" evidence="1">
    <location>
        <begin position="302"/>
        <end position="335"/>
    </location>
</feature>
<evidence type="ECO:0000256" key="1">
    <source>
        <dbReference type="SAM" id="MobiDB-lite"/>
    </source>
</evidence>
<evidence type="ECO:0000259" key="2">
    <source>
        <dbReference type="Pfam" id="PF04326"/>
    </source>
</evidence>
<comment type="caution">
    <text evidence="3">The sequence shown here is derived from an EMBL/GenBank/DDBJ whole genome shotgun (WGS) entry which is preliminary data.</text>
</comment>
<evidence type="ECO:0000313" key="3">
    <source>
        <dbReference type="EMBL" id="EFO64359.1"/>
    </source>
</evidence>
<dbReference type="OrthoDB" id="10259112at2759"/>
<dbReference type="VEuPathDB" id="GiardiaDB:GLP15_2898"/>
<name>E1EZM5_GIAIA</name>
<feature type="domain" description="Schlafen AlbA-2" evidence="2">
    <location>
        <begin position="5"/>
        <end position="155"/>
    </location>
</feature>
<proteinExistence type="predicted"/>
<protein>
    <recommendedName>
        <fullName evidence="2">Schlafen AlbA-2 domain-containing protein</fullName>
    </recommendedName>
</protein>
<dbReference type="PANTHER" id="PTHR12155:SF41">
    <property type="entry name" value="SCHLAFEN ALBA-2 DOMAIN-CONTAINING PROTEIN"/>
    <property type="match status" value="1"/>
</dbReference>
<dbReference type="InterPro" id="IPR038461">
    <property type="entry name" value="Schlafen_AlbA_2_dom_sf"/>
</dbReference>
<dbReference type="Gene3D" id="3.30.950.30">
    <property type="entry name" value="Schlafen, AAA domain"/>
    <property type="match status" value="1"/>
</dbReference>
<dbReference type="InterPro" id="IPR007421">
    <property type="entry name" value="Schlafen_AlbA_2_dom"/>
</dbReference>
<dbReference type="PANTHER" id="PTHR12155">
    <property type="entry name" value="SCHLAFEN"/>
    <property type="match status" value="1"/>
</dbReference>
<evidence type="ECO:0000313" key="4">
    <source>
        <dbReference type="Proteomes" id="UP000008974"/>
    </source>
</evidence>
<gene>
    <name evidence="3" type="ORF">GLP15_2898</name>
</gene>
<dbReference type="Proteomes" id="UP000008974">
    <property type="component" value="Unassembled WGS sequence"/>
</dbReference>
<dbReference type="STRING" id="658858.E1EZM5"/>
<dbReference type="Pfam" id="PF04326">
    <property type="entry name" value="SLFN_AlbA_2"/>
    <property type="match status" value="1"/>
</dbReference>
<dbReference type="AlphaFoldDB" id="E1EZM5"/>
<organism evidence="3 4">
    <name type="scientific">Giardia intestinalis (strain P15)</name>
    <name type="common">Giardia lamblia</name>
    <dbReference type="NCBI Taxonomy" id="658858"/>
    <lineage>
        <taxon>Eukaryota</taxon>
        <taxon>Metamonada</taxon>
        <taxon>Diplomonadida</taxon>
        <taxon>Hexamitidae</taxon>
        <taxon>Giardiinae</taxon>
        <taxon>Giardia</taxon>
    </lineage>
</organism>
<dbReference type="OMA" id="MIPPVDA"/>